<dbReference type="EMBL" id="UINC01066484">
    <property type="protein sequence ID" value="SVB97244.1"/>
    <property type="molecule type" value="Genomic_DNA"/>
</dbReference>
<accession>A0A382IC10</accession>
<dbReference type="AlphaFoldDB" id="A0A382IC10"/>
<reference evidence="1" key="1">
    <citation type="submission" date="2018-05" db="EMBL/GenBank/DDBJ databases">
        <authorList>
            <person name="Lanie J.A."/>
            <person name="Ng W.-L."/>
            <person name="Kazmierczak K.M."/>
            <person name="Andrzejewski T.M."/>
            <person name="Davidsen T.M."/>
            <person name="Wayne K.J."/>
            <person name="Tettelin H."/>
            <person name="Glass J.I."/>
            <person name="Rusch D."/>
            <person name="Podicherti R."/>
            <person name="Tsui H.-C.T."/>
            <person name="Winkler M.E."/>
        </authorList>
    </citation>
    <scope>NUCLEOTIDE SEQUENCE</scope>
</reference>
<gene>
    <name evidence="1" type="ORF">METZ01_LOCUS250098</name>
</gene>
<sequence>MPYLDFHLTADELKLTKDKLKQAEKPLLTPDLALGQDNRTWNQKRLEALKLLLCNAVKYGHRDKGVFLYSRKKENVAPMFNPSRVGYRSLHFVIEALADARLIEHIRSKPRTLGGDLMKLSEFHVTPQLIRFAKSLGITKETINETKKGHVRLRDKQTGQILPHEWDDYTLHTETLMAGYCAYLNDHNILESTEDYEEKGFKDWGARGEPISLHRNYLNYAQKPWLAKDMESLEIKMVDPSFCFGGRSGGYWQGSRSTDRPYILIDGQQTKKADYPCSHTNLCYKHVTGRWYQTETHQELLKQGREAEDAYTYPNLHRDLVKAMMLRVFNCKSRQGVSRSFNRWIRQTNKDPKNNATDELVQSYN</sequence>
<proteinExistence type="predicted"/>
<evidence type="ECO:0000313" key="1">
    <source>
        <dbReference type="EMBL" id="SVB97244.1"/>
    </source>
</evidence>
<name>A0A382IC10_9ZZZZ</name>
<organism evidence="1">
    <name type="scientific">marine metagenome</name>
    <dbReference type="NCBI Taxonomy" id="408172"/>
    <lineage>
        <taxon>unclassified sequences</taxon>
        <taxon>metagenomes</taxon>
        <taxon>ecological metagenomes</taxon>
    </lineage>
</organism>
<feature type="non-terminal residue" evidence="1">
    <location>
        <position position="365"/>
    </location>
</feature>
<protein>
    <submittedName>
        <fullName evidence="1">Uncharacterized protein</fullName>
    </submittedName>
</protein>